<evidence type="ECO:0000256" key="2">
    <source>
        <dbReference type="ARBA" id="ARBA00023004"/>
    </source>
</evidence>
<protein>
    <recommendedName>
        <fullName evidence="6">(2Fe-2S) ferredoxin domain-containing protein</fullName>
    </recommendedName>
</protein>
<proteinExistence type="predicted"/>
<dbReference type="Gene3D" id="3.40.30.10">
    <property type="entry name" value="Glutaredoxin"/>
    <property type="match status" value="1"/>
</dbReference>
<organism evidence="4 5">
    <name type="scientific">Rubrobacter tropicus</name>
    <dbReference type="NCBI Taxonomy" id="2653851"/>
    <lineage>
        <taxon>Bacteria</taxon>
        <taxon>Bacillati</taxon>
        <taxon>Actinomycetota</taxon>
        <taxon>Rubrobacteria</taxon>
        <taxon>Rubrobacterales</taxon>
        <taxon>Rubrobacteraceae</taxon>
        <taxon>Rubrobacter</taxon>
    </lineage>
</organism>
<evidence type="ECO:0000313" key="4">
    <source>
        <dbReference type="EMBL" id="QIN84081.1"/>
    </source>
</evidence>
<dbReference type="GO" id="GO:0051536">
    <property type="term" value="F:iron-sulfur cluster binding"/>
    <property type="evidence" value="ECO:0007669"/>
    <property type="project" value="UniProtKB-KW"/>
</dbReference>
<name>A0A6G8QCE5_9ACTN</name>
<dbReference type="KEGG" id="rub:GBA63_16590"/>
<evidence type="ECO:0000313" key="5">
    <source>
        <dbReference type="Proteomes" id="UP000501452"/>
    </source>
</evidence>
<evidence type="ECO:0000256" key="3">
    <source>
        <dbReference type="ARBA" id="ARBA00023014"/>
    </source>
</evidence>
<sequence length="130" mass="14099">MAKKGKKSAGKAAKNGALATLAKPDAKVRDYDAHVLVCKGGDCKKRGSKDVKKALKDELRAAGMNRDVRLDSVECLGLCKHGPNAIVYPSGTWYLGLIEADAPEIVESHLKNGEPVEHLAAELRPRKKRR</sequence>
<evidence type="ECO:0008006" key="6">
    <source>
        <dbReference type="Google" id="ProtNLM"/>
    </source>
</evidence>
<accession>A0A6G8QCE5</accession>
<keyword evidence="5" id="KW-1185">Reference proteome</keyword>
<keyword evidence="2" id="KW-0408">Iron</keyword>
<dbReference type="EMBL" id="CP045119">
    <property type="protein sequence ID" value="QIN84081.1"/>
    <property type="molecule type" value="Genomic_DNA"/>
</dbReference>
<dbReference type="AlphaFoldDB" id="A0A6G8QCE5"/>
<dbReference type="Proteomes" id="UP000501452">
    <property type="component" value="Chromosome"/>
</dbReference>
<evidence type="ECO:0000256" key="1">
    <source>
        <dbReference type="ARBA" id="ARBA00022723"/>
    </source>
</evidence>
<dbReference type="InterPro" id="IPR036249">
    <property type="entry name" value="Thioredoxin-like_sf"/>
</dbReference>
<dbReference type="PANTHER" id="PTHR43578">
    <property type="entry name" value="NADH-QUINONE OXIDOREDUCTASE SUBUNIT F"/>
    <property type="match status" value="1"/>
</dbReference>
<dbReference type="PANTHER" id="PTHR43578:SF3">
    <property type="entry name" value="NADH-QUINONE OXIDOREDUCTASE SUBUNIT F"/>
    <property type="match status" value="1"/>
</dbReference>
<reference evidence="4 5" key="1">
    <citation type="submission" date="2019-10" db="EMBL/GenBank/DDBJ databases">
        <title>Rubrobacter sp nov SCSIO 52090 isolated from a deep-sea sediment in the South China Sea.</title>
        <authorList>
            <person name="Chen R.W."/>
        </authorList>
    </citation>
    <scope>NUCLEOTIDE SEQUENCE [LARGE SCALE GENOMIC DNA]</scope>
    <source>
        <strain evidence="4 5">SCSIO 52909</strain>
    </source>
</reference>
<dbReference type="SUPFAM" id="SSF52833">
    <property type="entry name" value="Thioredoxin-like"/>
    <property type="match status" value="1"/>
</dbReference>
<dbReference type="Pfam" id="PF01257">
    <property type="entry name" value="2Fe-2S_thioredx"/>
    <property type="match status" value="1"/>
</dbReference>
<dbReference type="RefSeq" id="WP_166177925.1">
    <property type="nucleotide sequence ID" value="NZ_CP045119.1"/>
</dbReference>
<dbReference type="CDD" id="cd02980">
    <property type="entry name" value="TRX_Fd_family"/>
    <property type="match status" value="1"/>
</dbReference>
<gene>
    <name evidence="4" type="ORF">GBA63_16590</name>
</gene>
<keyword evidence="1" id="KW-0479">Metal-binding</keyword>
<keyword evidence="3" id="KW-0411">Iron-sulfur</keyword>
<dbReference type="GO" id="GO:0046872">
    <property type="term" value="F:metal ion binding"/>
    <property type="evidence" value="ECO:0007669"/>
    <property type="project" value="UniProtKB-KW"/>
</dbReference>